<accession>A0A5J9WNU6</accession>
<gene>
    <name evidence="7" type="ORF">EJB05_01138</name>
</gene>
<dbReference type="PANTHER" id="PTHR23241">
    <property type="entry name" value="LATE EMBRYOGENESIS ABUNDANT PLANTS LEA-RELATED"/>
    <property type="match status" value="1"/>
</dbReference>
<evidence type="ECO:0000256" key="1">
    <source>
        <dbReference type="ARBA" id="ARBA00004370"/>
    </source>
</evidence>
<dbReference type="InterPro" id="IPR025423">
    <property type="entry name" value="TMEM205-like"/>
</dbReference>
<evidence type="ECO:0000313" key="7">
    <source>
        <dbReference type="EMBL" id="TVU49801.1"/>
    </source>
</evidence>
<keyword evidence="3 5" id="KW-1133">Transmembrane helix</keyword>
<feature type="non-terminal residue" evidence="7">
    <location>
        <position position="1"/>
    </location>
</feature>
<dbReference type="GO" id="GO:0016020">
    <property type="term" value="C:membrane"/>
    <property type="evidence" value="ECO:0007669"/>
    <property type="project" value="UniProtKB-SubCell"/>
</dbReference>
<evidence type="ECO:0000259" key="6">
    <source>
        <dbReference type="Pfam" id="PF13664"/>
    </source>
</evidence>
<evidence type="ECO:0000256" key="5">
    <source>
        <dbReference type="SAM" id="Phobius"/>
    </source>
</evidence>
<organism evidence="7 8">
    <name type="scientific">Eragrostis curvula</name>
    <name type="common">weeping love grass</name>
    <dbReference type="NCBI Taxonomy" id="38414"/>
    <lineage>
        <taxon>Eukaryota</taxon>
        <taxon>Viridiplantae</taxon>
        <taxon>Streptophyta</taxon>
        <taxon>Embryophyta</taxon>
        <taxon>Tracheophyta</taxon>
        <taxon>Spermatophyta</taxon>
        <taxon>Magnoliopsida</taxon>
        <taxon>Liliopsida</taxon>
        <taxon>Poales</taxon>
        <taxon>Poaceae</taxon>
        <taxon>PACMAD clade</taxon>
        <taxon>Chloridoideae</taxon>
        <taxon>Eragrostideae</taxon>
        <taxon>Eragrostidinae</taxon>
        <taxon>Eragrostis</taxon>
    </lineage>
</organism>
<proteinExistence type="predicted"/>
<comment type="caution">
    <text evidence="7">The sequence shown here is derived from an EMBL/GenBank/DDBJ whole genome shotgun (WGS) entry which is preliminary data.</text>
</comment>
<dbReference type="OrthoDB" id="687102at2759"/>
<evidence type="ECO:0000313" key="8">
    <source>
        <dbReference type="Proteomes" id="UP000324897"/>
    </source>
</evidence>
<name>A0A5J9WNU6_9POAL</name>
<dbReference type="PANTHER" id="PTHR23241:SF105">
    <property type="entry name" value="DUF4149 DOMAIN-CONTAINING PROTEIN"/>
    <property type="match status" value="1"/>
</dbReference>
<feature type="domain" description="TMEM205-like" evidence="6">
    <location>
        <begin position="3"/>
        <end position="72"/>
    </location>
</feature>
<keyword evidence="8" id="KW-1185">Reference proteome</keyword>
<reference evidence="7 8" key="1">
    <citation type="journal article" date="2019" name="Sci. Rep.">
        <title>A high-quality genome of Eragrostis curvula grass provides insights into Poaceae evolution and supports new strategies to enhance forage quality.</title>
        <authorList>
            <person name="Carballo J."/>
            <person name="Santos B.A.C.M."/>
            <person name="Zappacosta D."/>
            <person name="Garbus I."/>
            <person name="Selva J.P."/>
            <person name="Gallo C.A."/>
            <person name="Diaz A."/>
            <person name="Albertini E."/>
            <person name="Caccamo M."/>
            <person name="Echenique V."/>
        </authorList>
    </citation>
    <scope>NUCLEOTIDE SEQUENCE [LARGE SCALE GENOMIC DNA]</scope>
    <source>
        <strain evidence="8">cv. Victoria</strain>
        <tissue evidence="7">Leaf</tissue>
    </source>
</reference>
<dbReference type="AlphaFoldDB" id="A0A5J9WNU6"/>
<dbReference type="InterPro" id="IPR053009">
    <property type="entry name" value="Xanthocillin_Biosynth-Assoc"/>
</dbReference>
<evidence type="ECO:0000256" key="4">
    <source>
        <dbReference type="ARBA" id="ARBA00023136"/>
    </source>
</evidence>
<comment type="subcellular location">
    <subcellularLocation>
        <location evidence="1">Membrane</location>
    </subcellularLocation>
</comment>
<dbReference type="Gramene" id="TVU49801">
    <property type="protein sequence ID" value="TVU49801"/>
    <property type="gene ID" value="EJB05_01138"/>
</dbReference>
<keyword evidence="4 5" id="KW-0472">Membrane</keyword>
<evidence type="ECO:0000256" key="3">
    <source>
        <dbReference type="ARBA" id="ARBA00022989"/>
    </source>
</evidence>
<dbReference type="EMBL" id="RWGY01000002">
    <property type="protein sequence ID" value="TVU49801.1"/>
    <property type="molecule type" value="Genomic_DNA"/>
</dbReference>
<keyword evidence="2 5" id="KW-0812">Transmembrane</keyword>
<sequence>MMGGLRGKVFPTCFALTAVSSTVSAAAFAWLHHPLQEASAVERRQLAVLVSAAGLDLANLLLFTPNTLKVMRFSSSTFRMLLRVPSPM</sequence>
<dbReference type="Proteomes" id="UP000324897">
    <property type="component" value="Chromosome 6"/>
</dbReference>
<feature type="transmembrane region" description="Helical" evidence="5">
    <location>
        <begin position="45"/>
        <end position="63"/>
    </location>
</feature>
<evidence type="ECO:0000256" key="2">
    <source>
        <dbReference type="ARBA" id="ARBA00022692"/>
    </source>
</evidence>
<protein>
    <recommendedName>
        <fullName evidence="6">TMEM205-like domain-containing protein</fullName>
    </recommendedName>
</protein>
<dbReference type="Pfam" id="PF13664">
    <property type="entry name" value="DUF4149"/>
    <property type="match status" value="1"/>
</dbReference>